<organism evidence="2 3">
    <name type="scientific">Tenacibaculum tangerinum</name>
    <dbReference type="NCBI Taxonomy" id="3038772"/>
    <lineage>
        <taxon>Bacteria</taxon>
        <taxon>Pseudomonadati</taxon>
        <taxon>Bacteroidota</taxon>
        <taxon>Flavobacteriia</taxon>
        <taxon>Flavobacteriales</taxon>
        <taxon>Flavobacteriaceae</taxon>
        <taxon>Tenacibaculum</taxon>
    </lineage>
</organism>
<evidence type="ECO:0000313" key="3">
    <source>
        <dbReference type="Proteomes" id="UP001232001"/>
    </source>
</evidence>
<proteinExistence type="predicted"/>
<sequence length="152" mass="17064">MIIEFYLKTNQKLSPADISDFETQIGKVLPDDYKQHMLNWNGGGVHQYNLEHVNFPEHSDYGLLGLAPISHSKSTILNKMNALSSALPSNYIPIGRTRGGGTILMSLENNETYGNIEVMFSEGDIINMSPSFSQFLEDMVEEEDIFGDKDDE</sequence>
<keyword evidence="3" id="KW-1185">Reference proteome</keyword>
<dbReference type="SMART" id="SM00860">
    <property type="entry name" value="SMI1_KNR4"/>
    <property type="match status" value="1"/>
</dbReference>
<dbReference type="InterPro" id="IPR018958">
    <property type="entry name" value="Knr4/Smi1-like_dom"/>
</dbReference>
<feature type="domain" description="Knr4/Smi1-like" evidence="1">
    <location>
        <begin position="12"/>
        <end position="138"/>
    </location>
</feature>
<dbReference type="Gene3D" id="3.40.1580.10">
    <property type="entry name" value="SMI1/KNR4-like"/>
    <property type="match status" value="1"/>
</dbReference>
<dbReference type="Proteomes" id="UP001232001">
    <property type="component" value="Chromosome"/>
</dbReference>
<dbReference type="EMBL" id="CP122539">
    <property type="protein sequence ID" value="WGH75103.1"/>
    <property type="molecule type" value="Genomic_DNA"/>
</dbReference>
<dbReference type="InterPro" id="IPR037883">
    <property type="entry name" value="Knr4/Smi1-like_sf"/>
</dbReference>
<gene>
    <name evidence="2" type="ORF">P8625_13650</name>
</gene>
<evidence type="ECO:0000259" key="1">
    <source>
        <dbReference type="SMART" id="SM00860"/>
    </source>
</evidence>
<accession>A0ABY8L4I0</accession>
<evidence type="ECO:0000313" key="2">
    <source>
        <dbReference type="EMBL" id="WGH75103.1"/>
    </source>
</evidence>
<dbReference type="SUPFAM" id="SSF160631">
    <property type="entry name" value="SMI1/KNR4-like"/>
    <property type="match status" value="1"/>
</dbReference>
<reference evidence="2 3" key="1">
    <citation type="submission" date="2023-04" db="EMBL/GenBank/DDBJ databases">
        <title>Tenacibaculum tangerinum sp. nov., isolated from sea tidal flat of South Korea.</title>
        <authorList>
            <person name="Lee S.H."/>
            <person name="Kim J.-J."/>
        </authorList>
    </citation>
    <scope>NUCLEOTIDE SEQUENCE [LARGE SCALE GENOMIC DNA]</scope>
    <source>
        <strain evidence="2 3">GRR-S3-23</strain>
    </source>
</reference>
<dbReference type="Pfam" id="PF09346">
    <property type="entry name" value="SMI1_KNR4"/>
    <property type="match status" value="1"/>
</dbReference>
<protein>
    <submittedName>
        <fullName evidence="2">SMI1/KNR4 family protein</fullName>
    </submittedName>
</protein>
<dbReference type="RefSeq" id="WP_279650993.1">
    <property type="nucleotide sequence ID" value="NZ_CP122539.1"/>
</dbReference>
<name>A0ABY8L4I0_9FLAO</name>